<dbReference type="OMA" id="CAQNGWL"/>
<reference evidence="3" key="4">
    <citation type="journal article" date="2015" name="PLoS ONE">
        <title>Comprehensive Evaluation of Toxoplasma gondii VEG and Neospora caninum LIV Genomes with Tachyzoite Stage Transcriptome and Proteome Defines Novel Transcript Features.</title>
        <authorList>
            <person name="Ramaprasad A."/>
            <person name="Mourier T."/>
            <person name="Naeem R."/>
            <person name="Malas T.B."/>
            <person name="Moussa E."/>
            <person name="Panigrahi A."/>
            <person name="Vermont S.J."/>
            <person name="Otto T.D."/>
            <person name="Wastling J."/>
            <person name="Pain A."/>
        </authorList>
    </citation>
    <scope>NUCLEOTIDE SEQUENCE</scope>
    <source>
        <strain evidence="3">Liverpool</strain>
    </source>
</reference>
<feature type="compositionally biased region" description="Basic and acidic residues" evidence="1">
    <location>
        <begin position="1573"/>
        <end position="1582"/>
    </location>
</feature>
<feature type="compositionally biased region" description="Acidic residues" evidence="1">
    <location>
        <begin position="410"/>
        <end position="430"/>
    </location>
</feature>
<dbReference type="eggNOG" id="ENOG502QYYS">
    <property type="taxonomic scope" value="Eukaryota"/>
</dbReference>
<feature type="compositionally biased region" description="Basic and acidic residues" evidence="1">
    <location>
        <begin position="705"/>
        <end position="720"/>
    </location>
</feature>
<proteinExistence type="predicted"/>
<feature type="compositionally biased region" description="Low complexity" evidence="1">
    <location>
        <begin position="895"/>
        <end position="942"/>
    </location>
</feature>
<feature type="compositionally biased region" description="Low complexity" evidence="1">
    <location>
        <begin position="857"/>
        <end position="888"/>
    </location>
</feature>
<feature type="compositionally biased region" description="Basic and acidic residues" evidence="1">
    <location>
        <begin position="1473"/>
        <end position="1486"/>
    </location>
</feature>
<feature type="region of interest" description="Disordered" evidence="1">
    <location>
        <begin position="782"/>
        <end position="1199"/>
    </location>
</feature>
<feature type="compositionally biased region" description="Low complexity" evidence="1">
    <location>
        <begin position="331"/>
        <end position="342"/>
    </location>
</feature>
<dbReference type="EMBL" id="FR823391">
    <property type="protein sequence ID" value="CBZ54295.1"/>
    <property type="molecule type" value="Genomic_DNA"/>
</dbReference>
<dbReference type="Proteomes" id="UP000007494">
    <property type="component" value="Chromosome X"/>
</dbReference>
<feature type="compositionally biased region" description="Basic and acidic residues" evidence="1">
    <location>
        <begin position="1625"/>
        <end position="1650"/>
    </location>
</feature>
<feature type="compositionally biased region" description="Basic and acidic residues" evidence="1">
    <location>
        <begin position="994"/>
        <end position="1029"/>
    </location>
</feature>
<feature type="compositionally biased region" description="Polar residues" evidence="1">
    <location>
        <begin position="1330"/>
        <end position="1349"/>
    </location>
</feature>
<feature type="compositionally biased region" description="Basic and acidic residues" evidence="1">
    <location>
        <begin position="1412"/>
        <end position="1421"/>
    </location>
</feature>
<feature type="compositionally biased region" description="Low complexity" evidence="1">
    <location>
        <begin position="91"/>
        <end position="107"/>
    </location>
</feature>
<feature type="compositionally biased region" description="Low complexity" evidence="1">
    <location>
        <begin position="146"/>
        <end position="167"/>
    </location>
</feature>
<dbReference type="InParanoid" id="F0VM17"/>
<feature type="compositionally biased region" description="Basic and acidic residues" evidence="1">
    <location>
        <begin position="1114"/>
        <end position="1133"/>
    </location>
</feature>
<feature type="compositionally biased region" description="Pro residues" evidence="1">
    <location>
        <begin position="823"/>
        <end position="837"/>
    </location>
</feature>
<feature type="region of interest" description="Disordered" evidence="1">
    <location>
        <begin position="1"/>
        <end position="525"/>
    </location>
</feature>
<feature type="compositionally biased region" description="Low complexity" evidence="1">
    <location>
        <begin position="1167"/>
        <end position="1199"/>
    </location>
</feature>
<dbReference type="VEuPathDB" id="ToxoDB:NCLIV_047270"/>
<feature type="region of interest" description="Disordered" evidence="1">
    <location>
        <begin position="1229"/>
        <end position="1518"/>
    </location>
</feature>
<feature type="compositionally biased region" description="Low complexity" evidence="1">
    <location>
        <begin position="796"/>
        <end position="818"/>
    </location>
</feature>
<feature type="compositionally biased region" description="Basic and acidic residues" evidence="1">
    <location>
        <begin position="247"/>
        <end position="258"/>
    </location>
</feature>
<organism evidence="2 4">
    <name type="scientific">Neospora caninum (strain Liverpool)</name>
    <dbReference type="NCBI Taxonomy" id="572307"/>
    <lineage>
        <taxon>Eukaryota</taxon>
        <taxon>Sar</taxon>
        <taxon>Alveolata</taxon>
        <taxon>Apicomplexa</taxon>
        <taxon>Conoidasida</taxon>
        <taxon>Coccidia</taxon>
        <taxon>Eucoccidiorida</taxon>
        <taxon>Eimeriorina</taxon>
        <taxon>Sarcocystidae</taxon>
        <taxon>Neospora</taxon>
    </lineage>
</organism>
<dbReference type="GeneID" id="13442226"/>
<feature type="region of interest" description="Disordered" evidence="1">
    <location>
        <begin position="584"/>
        <end position="764"/>
    </location>
</feature>
<feature type="compositionally biased region" description="Acidic residues" evidence="1">
    <location>
        <begin position="1270"/>
        <end position="1279"/>
    </location>
</feature>
<reference evidence="2" key="2">
    <citation type="submission" date="2011-03" db="EMBL/GenBank/DDBJ databases">
        <title>Comparative genomics and transcriptomics of Neospora caninum and Toxoplasma gondii.</title>
        <authorList>
            <person name="Reid A.J."/>
            <person name="Sohal A."/>
            <person name="Harris D."/>
            <person name="Quail M."/>
            <person name="Sanders M."/>
            <person name="Berriman M."/>
            <person name="Wastling J.M."/>
            <person name="Pain A."/>
        </authorList>
    </citation>
    <scope>NUCLEOTIDE SEQUENCE</scope>
    <source>
        <strain evidence="2">Liverpool</strain>
    </source>
</reference>
<feature type="compositionally biased region" description="Basic and acidic residues" evidence="1">
    <location>
        <begin position="126"/>
        <end position="136"/>
    </location>
</feature>
<gene>
    <name evidence="3" type="ORF">BN1204_047270</name>
    <name evidence="2" type="ORF">NCLIV_047270</name>
</gene>
<dbReference type="EMBL" id="LN714485">
    <property type="protein sequence ID" value="CEL69001.1"/>
    <property type="molecule type" value="Genomic_DNA"/>
</dbReference>
<feature type="compositionally biased region" description="Low complexity" evidence="1">
    <location>
        <begin position="838"/>
        <end position="847"/>
    </location>
</feature>
<feature type="compositionally biased region" description="Basic and acidic residues" evidence="1">
    <location>
        <begin position="1050"/>
        <end position="1064"/>
    </location>
</feature>
<evidence type="ECO:0000256" key="1">
    <source>
        <dbReference type="SAM" id="MobiDB-lite"/>
    </source>
</evidence>
<feature type="compositionally biased region" description="Basic and acidic residues" evidence="1">
    <location>
        <begin position="1503"/>
        <end position="1518"/>
    </location>
</feature>
<feature type="compositionally biased region" description="Polar residues" evidence="1">
    <location>
        <begin position="742"/>
        <end position="758"/>
    </location>
</feature>
<feature type="compositionally biased region" description="Basic and acidic residues" evidence="1">
    <location>
        <begin position="457"/>
        <end position="477"/>
    </location>
</feature>
<feature type="compositionally biased region" description="Basic and acidic residues" evidence="1">
    <location>
        <begin position="9"/>
        <end position="26"/>
    </location>
</feature>
<feature type="region of interest" description="Disordered" evidence="1">
    <location>
        <begin position="1557"/>
        <end position="1659"/>
    </location>
</feature>
<sequence length="1659" mass="173172">MGDEEWEDGEGRRPGPESKAGGEPERLSQAPPLHAKTLSAGETVGSPPRDEEPHHLVSPAPFSASQSPHRETRLHEEPAAQRLPADGTLVPSSRSLSSSSSSRFFPLTGRQDAKPRRGVVLVDLADVERERVEHEERKRRRTIANSRPASAARAPAGPRGRPRATAARGERARSPGGDSPAVVCPGGEDSQEHGGQRGDAAGENDGEDSEQSGSRPDAADRWGADTMSPQPEEKACGSAEKKKRRVLRGEAAKTERKASTLRGKQSSRVAGCAAVEESQKRSSVATAAAWDSSSRSASSPASSCSSSAPSASSSALAGRACGAWRASRPTSSQAPSVRSSRSFADSARGAAGEHAPDRRGGPKGVRESRDEKARVGAPQARRRLKVLGRHAALEPSAVAEQGDGEKSEDEREDSEGEDAWTDSDGDEDGETASRDDREAQFTLPPLDTCASAPSAWPREEHSPSRRERPLADQRTPRENTSFPRTAATKTRRHPQPRPASSSPSPSRNCSSDVSSSRPSVAPPCTAAACPCAQNGWLRRELKGRFALLFQRFSQDMDDARHVTAQTAEELLAFSQVLLRLVHDSGPTGEAQKGLREGPQTGRVARRRRASQEASEAREGVRKRRRERDEMERQEREREEAEPKAAGPGERRGRARERRDTGRRRGRGGHAAVKIGDGTDRGDLEALRRERRNLKVRSPGEAAVQEAKEPEVSEKSSENPNRKATGRAYALLSDESETRSRGAGTSQVQAPSGESSAPLSPSCRDALSPVLSCASPCAQTSLPSLPLVSPPALPHGPAASVSRSSFRSSSSSPVPASLSGHPSSLPPCRPVSPAPASPPGSLLAVSLPPASPGPPHALSPGASSPVHSSCLSPSSPSPSLASSLPSSFLSPPPLPSSSSVPSSSVPSFSSLPSSSSSPSFSSLPSSSSASVSPPSVVSFSSSSDRSSWGARSVLSGLDFARSPRRSGDGMHAAPEAPETTGHAQVHLCLPLGREQTGKADRDGREERREASERRGGHGEGEVDGGKKGEGGADAPKAQAGEDGGSGGRQGDCGEGRGERAEKDESATNAPQRGEADTAEETRKWTFSEQAPPLLAVRGEARSGRLVGGAQAAQTSEHEEPLEGESREGSNRQEGEAPEAQDSHSSSKSVEESQGAVATSQGLEAPRHPSAGSPPSSLSTLTSLSSSASSRSVSVSAQDAVASWLRQACPSEASVLSSLLPAPLLRAASAFAPHASSSAPSVARGIESLGGAAEPRRRPSQVAAEKEAGDEGEKEEGEASDGEQARVDNCVGASHGAARRVGGNPALKKASDVASESVRTAAPGQLELGPASQVSVASPFSTPPSVRSSSPLGDPRGDVLPSQRAGPPPGLAAAASPSSPSSASAAPPPLSTCGLPPLGVEGRFPAGISLGRAVSEKPGERIPRQAPGGIGSRPGGASAAEETRLARLGAESEGSRRGDSAPPSGAWPDAQEPSLARKGETEAGDRARHSPLFSHGRPVCGLVDGAKEKGSREKANEMRLFSGDKDRASLLASLDLDVFIHQRPLSGDAVLSNLYTADRYRAGSQSRPAGGAGAGDKERSEESQRQLCFSLLFAGQGEQPGTKPGASGTGTGDGAREGEPKKKKTRSKEGEERHRKRWEEIKRRRFNLELQKKQGSANPRL</sequence>
<dbReference type="RefSeq" id="XP_003884326.1">
    <property type="nucleotide sequence ID" value="XM_003884277.1"/>
</dbReference>
<feature type="compositionally biased region" description="Gly residues" evidence="1">
    <location>
        <begin position="1040"/>
        <end position="1049"/>
    </location>
</feature>
<feature type="compositionally biased region" description="Basic and acidic residues" evidence="1">
    <location>
        <begin position="676"/>
        <end position="687"/>
    </location>
</feature>
<feature type="compositionally biased region" description="Basic and acidic residues" evidence="1">
    <location>
        <begin position="68"/>
        <end position="79"/>
    </location>
</feature>
<keyword evidence="4" id="KW-1185">Reference proteome</keyword>
<evidence type="ECO:0000313" key="4">
    <source>
        <dbReference type="Proteomes" id="UP000007494"/>
    </source>
</evidence>
<feature type="compositionally biased region" description="Low complexity" evidence="1">
    <location>
        <begin position="1369"/>
        <end position="1383"/>
    </location>
</feature>
<evidence type="ECO:0000313" key="2">
    <source>
        <dbReference type="EMBL" id="CBZ54295.1"/>
    </source>
</evidence>
<reference evidence="2" key="1">
    <citation type="submission" date="2011-02" db="EMBL/GenBank/DDBJ databases">
        <authorList>
            <person name="Aslett M."/>
        </authorList>
    </citation>
    <scope>NUCLEOTIDE SEQUENCE</scope>
    <source>
        <strain evidence="2">Liverpool</strain>
    </source>
</reference>
<protein>
    <submittedName>
        <fullName evidence="2">Uncharacterized protein</fullName>
    </submittedName>
</protein>
<feature type="compositionally biased region" description="Basic and acidic residues" evidence="1">
    <location>
        <begin position="354"/>
        <end position="374"/>
    </location>
</feature>
<reference evidence="4" key="3">
    <citation type="journal article" date="2012" name="PLoS Pathog.">
        <title>Comparative genomics of the apicomplexan parasites Toxoplasma gondii and Neospora caninum: Coccidia differing in host range and transmission strategy.</title>
        <authorList>
            <person name="Reid A.J."/>
            <person name="Vermont S.J."/>
            <person name="Cotton J.A."/>
            <person name="Harris D."/>
            <person name="Hill-Cawthorne G.A."/>
            <person name="Konen-Waisman S."/>
            <person name="Latham S.M."/>
            <person name="Mourier T."/>
            <person name="Norton R."/>
            <person name="Quail M.A."/>
            <person name="Sanders M."/>
            <person name="Shanmugam D."/>
            <person name="Sohal A."/>
            <person name="Wasmuth J.D."/>
            <person name="Brunk B."/>
            <person name="Grigg M.E."/>
            <person name="Howard J.C."/>
            <person name="Parkinson J."/>
            <person name="Roos D.S."/>
            <person name="Trees A.J."/>
            <person name="Berriman M."/>
            <person name="Pain A."/>
            <person name="Wastling J.M."/>
        </authorList>
    </citation>
    <scope>NUCLEOTIDE SEQUENCE [LARGE SCALE GENOMIC DNA]</scope>
    <source>
        <strain evidence="4">Liverpool</strain>
    </source>
</reference>
<feature type="compositionally biased region" description="Low complexity" evidence="1">
    <location>
        <begin position="1229"/>
        <end position="1241"/>
    </location>
</feature>
<feature type="compositionally biased region" description="Low complexity" evidence="1">
    <location>
        <begin position="498"/>
        <end position="525"/>
    </location>
</feature>
<feature type="compositionally biased region" description="Basic and acidic residues" evidence="1">
    <location>
        <begin position="626"/>
        <end position="659"/>
    </location>
</feature>
<dbReference type="OrthoDB" id="10490858at2759"/>
<evidence type="ECO:0000313" key="3">
    <source>
        <dbReference type="EMBL" id="CEL69001.1"/>
    </source>
</evidence>
<accession>F0VM17</accession>
<feature type="compositionally biased region" description="Basic and acidic residues" evidence="1">
    <location>
        <begin position="1072"/>
        <end position="1084"/>
    </location>
</feature>
<feature type="compositionally biased region" description="Low complexity" evidence="1">
    <location>
        <begin position="285"/>
        <end position="323"/>
    </location>
</feature>
<name>F0VM17_NEOCL</name>